<dbReference type="EMBL" id="CP042437">
    <property type="protein sequence ID" value="QEC78523.1"/>
    <property type="molecule type" value="Genomic_DNA"/>
</dbReference>
<dbReference type="Proteomes" id="UP000321362">
    <property type="component" value="Chromosome"/>
</dbReference>
<dbReference type="KEGG" id="mgk:FSB76_22180"/>
<proteinExistence type="predicted"/>
<evidence type="ECO:0000313" key="4">
    <source>
        <dbReference type="Proteomes" id="UP000321362"/>
    </source>
</evidence>
<dbReference type="InterPro" id="IPR005094">
    <property type="entry name" value="Endonuclease_MobA/VirD2"/>
</dbReference>
<protein>
    <submittedName>
        <fullName evidence="3">Relaxase/mobilization nuclease</fullName>
    </submittedName>
</protein>
<feature type="region of interest" description="Disordered" evidence="1">
    <location>
        <begin position="395"/>
        <end position="415"/>
    </location>
</feature>
<dbReference type="Pfam" id="PF03432">
    <property type="entry name" value="Relaxase"/>
    <property type="match status" value="1"/>
</dbReference>
<gene>
    <name evidence="3" type="ORF">FSB76_22180</name>
</gene>
<evidence type="ECO:0000259" key="2">
    <source>
        <dbReference type="Pfam" id="PF03432"/>
    </source>
</evidence>
<feature type="domain" description="MobA/VirD2-like nuclease" evidence="2">
    <location>
        <begin position="17"/>
        <end position="151"/>
    </location>
</feature>
<dbReference type="AlphaFoldDB" id="A0A5B8W467"/>
<sequence>MVAKIKSGKSLIGALNYNEHKIEQGKATLLEASGYLKDHRDLSFYDKLYRLKDQAGKNQRVKTNTVHISLNFDPAENPDKEKLVAIADAYMKGIGFADQPYLIYQHTDAGHAHIHIVSTNIESNGDRISLHNLGRNQSERARQEIEERFGLVKASSKSKDLKPEKIMLNSVQYGKTETKRAITNIVNEVVRNYKFTSLPELNAVLNQFNITADRGTKASVINGKKGLNYYVLGSDGEKTGVPIKASTIYSKPTLRRLENSFVLNEALRRPFKDRFREKIDRACAVSGSSSAFQKQLVKAGMHAVIRQNEEGRIYGITFVDHQLKAVFNGSDLGKNYSAASVLNRLNISSGSEGPENMVPAISLSADNIQTTDNGSGLSTVTSLLEILFHTEQQEAGGPDQLMQKKKRKKRKRLNL</sequence>
<dbReference type="RefSeq" id="WP_147057243.1">
    <property type="nucleotide sequence ID" value="NZ_CP042437.1"/>
</dbReference>
<reference evidence="3 4" key="1">
    <citation type="journal article" date="2013" name="J. Microbiol.">
        <title>Mucilaginibacter ginsenosidivorax sp. nov., with ginsenoside converting activity isolated from sediment.</title>
        <authorList>
            <person name="Kim J.K."/>
            <person name="Choi T.E."/>
            <person name="Liu Q.M."/>
            <person name="Park H.Y."/>
            <person name="Yi T.H."/>
            <person name="Yoon M.H."/>
            <person name="Kim S.C."/>
            <person name="Im W.T."/>
        </authorList>
    </citation>
    <scope>NUCLEOTIDE SEQUENCE [LARGE SCALE GENOMIC DNA]</scope>
    <source>
        <strain evidence="3 4">KHI28</strain>
    </source>
</reference>
<dbReference type="OrthoDB" id="915634at2"/>
<feature type="compositionally biased region" description="Basic residues" evidence="1">
    <location>
        <begin position="403"/>
        <end position="415"/>
    </location>
</feature>
<accession>A0A5B8W467</accession>
<name>A0A5B8W467_9SPHI</name>
<organism evidence="3 4">
    <name type="scientific">Mucilaginibacter ginsenosidivorax</name>
    <dbReference type="NCBI Taxonomy" id="862126"/>
    <lineage>
        <taxon>Bacteria</taxon>
        <taxon>Pseudomonadati</taxon>
        <taxon>Bacteroidota</taxon>
        <taxon>Sphingobacteriia</taxon>
        <taxon>Sphingobacteriales</taxon>
        <taxon>Sphingobacteriaceae</taxon>
        <taxon>Mucilaginibacter</taxon>
    </lineage>
</organism>
<evidence type="ECO:0000313" key="3">
    <source>
        <dbReference type="EMBL" id="QEC78523.1"/>
    </source>
</evidence>
<evidence type="ECO:0000256" key="1">
    <source>
        <dbReference type="SAM" id="MobiDB-lite"/>
    </source>
</evidence>
<keyword evidence="4" id="KW-1185">Reference proteome</keyword>